<dbReference type="EMBL" id="BAABKQ010000001">
    <property type="protein sequence ID" value="GAA4819489.1"/>
    <property type="molecule type" value="Genomic_DNA"/>
</dbReference>
<dbReference type="SUPFAM" id="SSF55729">
    <property type="entry name" value="Acyl-CoA N-acyltransferases (Nat)"/>
    <property type="match status" value="1"/>
</dbReference>
<keyword evidence="2" id="KW-0012">Acyltransferase</keyword>
<dbReference type="InterPro" id="IPR051016">
    <property type="entry name" value="Diverse_Substrate_AcTransf"/>
</dbReference>
<reference evidence="5" key="1">
    <citation type="journal article" date="2019" name="Int. J. Syst. Evol. Microbiol.">
        <title>The Global Catalogue of Microorganisms (GCM) 10K type strain sequencing project: providing services to taxonomists for standard genome sequencing and annotation.</title>
        <authorList>
            <consortium name="The Broad Institute Genomics Platform"/>
            <consortium name="The Broad Institute Genome Sequencing Center for Infectious Disease"/>
            <person name="Wu L."/>
            <person name="Ma J."/>
        </authorList>
    </citation>
    <scope>NUCLEOTIDE SEQUENCE [LARGE SCALE GENOMIC DNA]</scope>
    <source>
        <strain evidence="5">JCM 18542</strain>
    </source>
</reference>
<dbReference type="InterPro" id="IPR016181">
    <property type="entry name" value="Acyl_CoA_acyltransferase"/>
</dbReference>
<evidence type="ECO:0000259" key="3">
    <source>
        <dbReference type="PROSITE" id="PS51186"/>
    </source>
</evidence>
<sequence length="150" mass="16666">MLVELIEGLAEFERMRDQCTVTPDLLTDALFSPDAAVFGHVAEEDDGRIAGMALWYLTFSTWDGVHGIHLEDLYVRPACRGRGHGRRLLAALAAVCTRRGYTRLEWEVLNWNADAIRFYESLGAIGRGEWTQNRLTDGALAALAAEGDAR</sequence>
<dbReference type="PROSITE" id="PS51186">
    <property type="entry name" value="GNAT"/>
    <property type="match status" value="1"/>
</dbReference>
<dbReference type="CDD" id="cd04301">
    <property type="entry name" value="NAT_SF"/>
    <property type="match status" value="1"/>
</dbReference>
<proteinExistence type="predicted"/>
<dbReference type="Proteomes" id="UP001500839">
    <property type="component" value="Unassembled WGS sequence"/>
</dbReference>
<organism evidence="4 5">
    <name type="scientific">Tomitella cavernea</name>
    <dbReference type="NCBI Taxonomy" id="1387982"/>
    <lineage>
        <taxon>Bacteria</taxon>
        <taxon>Bacillati</taxon>
        <taxon>Actinomycetota</taxon>
        <taxon>Actinomycetes</taxon>
        <taxon>Mycobacteriales</taxon>
        <taxon>Tomitella</taxon>
    </lineage>
</organism>
<evidence type="ECO:0000256" key="2">
    <source>
        <dbReference type="ARBA" id="ARBA00023315"/>
    </source>
</evidence>
<keyword evidence="5" id="KW-1185">Reference proteome</keyword>
<evidence type="ECO:0000313" key="5">
    <source>
        <dbReference type="Proteomes" id="UP001500839"/>
    </source>
</evidence>
<dbReference type="Pfam" id="PF00583">
    <property type="entry name" value="Acetyltransf_1"/>
    <property type="match status" value="1"/>
</dbReference>
<dbReference type="Gene3D" id="3.40.630.30">
    <property type="match status" value="1"/>
</dbReference>
<accession>A0ABP9CYJ6</accession>
<dbReference type="PANTHER" id="PTHR10545:SF29">
    <property type="entry name" value="GH14572P-RELATED"/>
    <property type="match status" value="1"/>
</dbReference>
<protein>
    <submittedName>
        <fullName evidence="4">GNAT family N-acetyltransferase</fullName>
    </submittedName>
</protein>
<evidence type="ECO:0000313" key="4">
    <source>
        <dbReference type="EMBL" id="GAA4819489.1"/>
    </source>
</evidence>
<keyword evidence="1" id="KW-0808">Transferase</keyword>
<evidence type="ECO:0000256" key="1">
    <source>
        <dbReference type="ARBA" id="ARBA00022679"/>
    </source>
</evidence>
<feature type="domain" description="N-acetyltransferase" evidence="3">
    <location>
        <begin position="1"/>
        <end position="146"/>
    </location>
</feature>
<name>A0ABP9CYJ6_9ACTN</name>
<comment type="caution">
    <text evidence="4">The sequence shown here is derived from an EMBL/GenBank/DDBJ whole genome shotgun (WGS) entry which is preliminary data.</text>
</comment>
<gene>
    <name evidence="4" type="ORF">GCM10023353_28940</name>
</gene>
<dbReference type="InterPro" id="IPR000182">
    <property type="entry name" value="GNAT_dom"/>
</dbReference>
<dbReference type="PANTHER" id="PTHR10545">
    <property type="entry name" value="DIAMINE N-ACETYLTRANSFERASE"/>
    <property type="match status" value="1"/>
</dbReference>